<sequence>MSNQPKQVEPQRRRRSIKAVVAEGLDRPPSKRLSTLFAGCNKNASSCLSSGSLGHSLKSSQVNLFEEEPLHTHASL</sequence>
<gene>
    <name evidence="2" type="ORF">CEXT_156481</name>
</gene>
<feature type="region of interest" description="Disordered" evidence="1">
    <location>
        <begin position="1"/>
        <end position="25"/>
    </location>
</feature>
<organism evidence="2 3">
    <name type="scientific">Caerostris extrusa</name>
    <name type="common">Bark spider</name>
    <name type="synonym">Caerostris bankana</name>
    <dbReference type="NCBI Taxonomy" id="172846"/>
    <lineage>
        <taxon>Eukaryota</taxon>
        <taxon>Metazoa</taxon>
        <taxon>Ecdysozoa</taxon>
        <taxon>Arthropoda</taxon>
        <taxon>Chelicerata</taxon>
        <taxon>Arachnida</taxon>
        <taxon>Araneae</taxon>
        <taxon>Araneomorphae</taxon>
        <taxon>Entelegynae</taxon>
        <taxon>Araneoidea</taxon>
        <taxon>Araneidae</taxon>
        <taxon>Caerostris</taxon>
    </lineage>
</organism>
<dbReference type="AlphaFoldDB" id="A0AAV4TU99"/>
<reference evidence="2 3" key="1">
    <citation type="submission" date="2021-06" db="EMBL/GenBank/DDBJ databases">
        <title>Caerostris extrusa draft genome.</title>
        <authorList>
            <person name="Kono N."/>
            <person name="Arakawa K."/>
        </authorList>
    </citation>
    <scope>NUCLEOTIDE SEQUENCE [LARGE SCALE GENOMIC DNA]</scope>
</reference>
<evidence type="ECO:0000313" key="2">
    <source>
        <dbReference type="EMBL" id="GIY49684.1"/>
    </source>
</evidence>
<comment type="caution">
    <text evidence="2">The sequence shown here is derived from an EMBL/GenBank/DDBJ whole genome shotgun (WGS) entry which is preliminary data.</text>
</comment>
<protein>
    <submittedName>
        <fullName evidence="2">Uncharacterized protein</fullName>
    </submittedName>
</protein>
<name>A0AAV4TU99_CAEEX</name>
<dbReference type="EMBL" id="BPLR01011865">
    <property type="protein sequence ID" value="GIY49684.1"/>
    <property type="molecule type" value="Genomic_DNA"/>
</dbReference>
<dbReference type="Proteomes" id="UP001054945">
    <property type="component" value="Unassembled WGS sequence"/>
</dbReference>
<evidence type="ECO:0000313" key="3">
    <source>
        <dbReference type="Proteomes" id="UP001054945"/>
    </source>
</evidence>
<keyword evidence="3" id="KW-1185">Reference proteome</keyword>
<evidence type="ECO:0000256" key="1">
    <source>
        <dbReference type="SAM" id="MobiDB-lite"/>
    </source>
</evidence>
<proteinExistence type="predicted"/>
<accession>A0AAV4TU99</accession>